<dbReference type="RefSeq" id="WP_184828242.1">
    <property type="nucleotide sequence ID" value="NZ_BMTK01000072.1"/>
</dbReference>
<organism evidence="1 2">
    <name type="scientific">Streptomyces griseomycini</name>
    <dbReference type="NCBI Taxonomy" id="66895"/>
    <lineage>
        <taxon>Bacteria</taxon>
        <taxon>Bacillati</taxon>
        <taxon>Actinomycetota</taxon>
        <taxon>Actinomycetes</taxon>
        <taxon>Kitasatosporales</taxon>
        <taxon>Streptomycetaceae</taxon>
        <taxon>Streptomyces</taxon>
    </lineage>
</organism>
<evidence type="ECO:0000313" key="2">
    <source>
        <dbReference type="Proteomes" id="UP000579523"/>
    </source>
</evidence>
<proteinExistence type="predicted"/>
<gene>
    <name evidence="1" type="ORF">FHS37_006834</name>
</gene>
<accession>A0A7W7PWS1</accession>
<dbReference type="Proteomes" id="UP000579523">
    <property type="component" value="Unassembled WGS sequence"/>
</dbReference>
<reference evidence="1 2" key="1">
    <citation type="submission" date="2020-08" db="EMBL/GenBank/DDBJ databases">
        <title>Genomic Encyclopedia of Type Strains, Phase III (KMG-III): the genomes of soil and plant-associated and newly described type strains.</title>
        <authorList>
            <person name="Whitman W."/>
        </authorList>
    </citation>
    <scope>NUCLEOTIDE SEQUENCE [LARGE SCALE GENOMIC DNA]</scope>
    <source>
        <strain evidence="1 2">CECT 3273</strain>
    </source>
</reference>
<sequence>MFITMKFFRRRSSPPPSSPGHPVDLHAAASTGAVPQQCPNCGSRKLFKEKASFTAIYRIDDERSLAQPFTPMQVYCKECDFLVNDDLYWDAQVVYARLAGGRTPQIRVAAEVDKAMQAAKQLPALSDAERDQDYDRAREVWGCAGMHTIAESELQDTLTRIIRGYLAEGAYKVETEMVEQRFLLLSFITGTGWRPVRLARTASSGFVVYGQIYLYRILDAL</sequence>
<name>A0A7W7PWS1_9ACTN</name>
<dbReference type="EMBL" id="JACHJI010000018">
    <property type="protein sequence ID" value="MBB4902737.1"/>
    <property type="molecule type" value="Genomic_DNA"/>
</dbReference>
<comment type="caution">
    <text evidence="1">The sequence shown here is derived from an EMBL/GenBank/DDBJ whole genome shotgun (WGS) entry which is preliminary data.</text>
</comment>
<evidence type="ECO:0000313" key="1">
    <source>
        <dbReference type="EMBL" id="MBB4902737.1"/>
    </source>
</evidence>
<protein>
    <submittedName>
        <fullName evidence="1">Uncharacterized protein</fullName>
    </submittedName>
</protein>
<keyword evidence="2" id="KW-1185">Reference proteome</keyword>
<dbReference type="AlphaFoldDB" id="A0A7W7PWS1"/>